<reference evidence="1 2" key="1">
    <citation type="submission" date="2015-06" db="EMBL/GenBank/DDBJ databases">
        <title>Draft genome assembly of filamentous brackish cyanobacterium Limnoraphis robusta strain CS-951.</title>
        <authorList>
            <person name="Willis A."/>
            <person name="Parks M."/>
            <person name="Burford M.A."/>
        </authorList>
    </citation>
    <scope>NUCLEOTIDE SEQUENCE [LARGE SCALE GENOMIC DNA]</scope>
    <source>
        <strain evidence="1 2">CS-951</strain>
    </source>
</reference>
<organism evidence="1 2">
    <name type="scientific">Limnoraphis robusta CS-951</name>
    <dbReference type="NCBI Taxonomy" id="1637645"/>
    <lineage>
        <taxon>Bacteria</taxon>
        <taxon>Bacillati</taxon>
        <taxon>Cyanobacteriota</taxon>
        <taxon>Cyanophyceae</taxon>
        <taxon>Oscillatoriophycideae</taxon>
        <taxon>Oscillatoriales</taxon>
        <taxon>Sirenicapillariaceae</taxon>
        <taxon>Limnoraphis</taxon>
    </lineage>
</organism>
<accession>A0A0F5YF63</accession>
<dbReference type="EMBL" id="LATL02000301">
    <property type="protein sequence ID" value="KKD36865.1"/>
    <property type="molecule type" value="Genomic_DNA"/>
</dbReference>
<dbReference type="RefSeq" id="WP_046279861.1">
    <property type="nucleotide sequence ID" value="NZ_LATL02000301.1"/>
</dbReference>
<dbReference type="OrthoDB" id="7062283at2"/>
<protein>
    <submittedName>
        <fullName evidence="1">Uncharacterized protein</fullName>
    </submittedName>
</protein>
<gene>
    <name evidence="1" type="ORF">WN50_17495</name>
</gene>
<evidence type="ECO:0000313" key="2">
    <source>
        <dbReference type="Proteomes" id="UP000033607"/>
    </source>
</evidence>
<dbReference type="InterPro" id="IPR041211">
    <property type="entry name" value="RLIG1"/>
</dbReference>
<comment type="caution">
    <text evidence="1">The sequence shown here is derived from an EMBL/GenBank/DDBJ whole genome shotgun (WGS) entry which is preliminary data.</text>
</comment>
<dbReference type="GO" id="GO:0003972">
    <property type="term" value="F:RNA ligase (ATP) activity"/>
    <property type="evidence" value="ECO:0007669"/>
    <property type="project" value="InterPro"/>
</dbReference>
<dbReference type="GO" id="GO:0000302">
    <property type="term" value="P:response to reactive oxygen species"/>
    <property type="evidence" value="ECO:0007669"/>
    <property type="project" value="InterPro"/>
</dbReference>
<proteinExistence type="predicted"/>
<dbReference type="PATRIC" id="fig|1637645.4.peg.5897"/>
<dbReference type="AlphaFoldDB" id="A0A0F5YF63"/>
<dbReference type="Pfam" id="PF17720">
    <property type="entry name" value="RLIG1"/>
    <property type="match status" value="1"/>
</dbReference>
<dbReference type="Proteomes" id="UP000033607">
    <property type="component" value="Unassembled WGS sequence"/>
</dbReference>
<evidence type="ECO:0000313" key="1">
    <source>
        <dbReference type="EMBL" id="KKD36865.1"/>
    </source>
</evidence>
<sequence>MKKIISVFQRNYNSDRQVRNEVVSGAQWVLQGEGISTRKWDGTACRIREGKLYKRYDAKTGRQPPVGFEPCQEPDAITGHWPGWIPVKNTSEDQWFNEGFVNYQAVYGSPEDGTYELCGPKINGNREKLSQHILIKHGDEVLMNVGCTFAEIKNYLKTADIEGIVWHHPDGRMAKIKKRDFGFER</sequence>
<name>A0A0F5YF63_9CYAN</name>